<dbReference type="Proteomes" id="UP001177670">
    <property type="component" value="Unassembled WGS sequence"/>
</dbReference>
<evidence type="ECO:0000313" key="3">
    <source>
        <dbReference type="Proteomes" id="UP001177670"/>
    </source>
</evidence>
<evidence type="ECO:0000256" key="1">
    <source>
        <dbReference type="SAM" id="MobiDB-lite"/>
    </source>
</evidence>
<dbReference type="EMBL" id="JAHYIQ010000006">
    <property type="protein sequence ID" value="KAK1131157.1"/>
    <property type="molecule type" value="Genomic_DNA"/>
</dbReference>
<protein>
    <submittedName>
        <fullName evidence="2">Uncharacterized protein</fullName>
    </submittedName>
</protein>
<keyword evidence="3" id="KW-1185">Reference proteome</keyword>
<proteinExistence type="predicted"/>
<gene>
    <name evidence="2" type="ORF">K0M31_020514</name>
</gene>
<evidence type="ECO:0000313" key="2">
    <source>
        <dbReference type="EMBL" id="KAK1131157.1"/>
    </source>
</evidence>
<reference evidence="2" key="1">
    <citation type="submission" date="2021-10" db="EMBL/GenBank/DDBJ databases">
        <title>Melipona bicolor Genome sequencing and assembly.</title>
        <authorList>
            <person name="Araujo N.S."/>
            <person name="Arias M.C."/>
        </authorList>
    </citation>
    <scope>NUCLEOTIDE SEQUENCE</scope>
    <source>
        <strain evidence="2">USP_2M_L1-L4_2017</strain>
        <tissue evidence="2">Whole body</tissue>
    </source>
</reference>
<sequence>MRLDSATTFPRFPSQLRARIPRDPTTIDRRESIRIQKLDDAAIWAAAVQTWRTRREGREGERRGRAGDTAETRTTPNNRVCVRGGGGGGRGFHTRGTRIEYPGDRPTSREYELLKSPVKRVCLLYARGDTGEITSAPRVCIAAGFPHSRLTRDSRPAEASVVIMPRNYTTCDQLQ</sequence>
<feature type="region of interest" description="Disordered" evidence="1">
    <location>
        <begin position="53"/>
        <end position="104"/>
    </location>
</feature>
<dbReference type="AlphaFoldDB" id="A0AA40KSJ2"/>
<organism evidence="2 3">
    <name type="scientific">Melipona bicolor</name>
    <dbReference type="NCBI Taxonomy" id="60889"/>
    <lineage>
        <taxon>Eukaryota</taxon>
        <taxon>Metazoa</taxon>
        <taxon>Ecdysozoa</taxon>
        <taxon>Arthropoda</taxon>
        <taxon>Hexapoda</taxon>
        <taxon>Insecta</taxon>
        <taxon>Pterygota</taxon>
        <taxon>Neoptera</taxon>
        <taxon>Endopterygota</taxon>
        <taxon>Hymenoptera</taxon>
        <taxon>Apocrita</taxon>
        <taxon>Aculeata</taxon>
        <taxon>Apoidea</taxon>
        <taxon>Anthophila</taxon>
        <taxon>Apidae</taxon>
        <taxon>Melipona</taxon>
    </lineage>
</organism>
<feature type="compositionally biased region" description="Basic and acidic residues" evidence="1">
    <location>
        <begin position="53"/>
        <end position="71"/>
    </location>
</feature>
<accession>A0AA40KSJ2</accession>
<comment type="caution">
    <text evidence="2">The sequence shown here is derived from an EMBL/GenBank/DDBJ whole genome shotgun (WGS) entry which is preliminary data.</text>
</comment>
<name>A0AA40KSJ2_9HYME</name>